<dbReference type="NCBIfam" id="NF038065">
    <property type="entry name" value="Pr6Pr"/>
    <property type="match status" value="1"/>
</dbReference>
<dbReference type="RefSeq" id="WP_127612488.1">
    <property type="nucleotide sequence ID" value="NZ_RXOL01000003.1"/>
</dbReference>
<proteinExistence type="predicted"/>
<reference evidence="2 3" key="1">
    <citation type="submission" date="2018-12" db="EMBL/GenBank/DDBJ databases">
        <title>Croceicoccus ponticola sp. nov., a lipolytic bacterium isolated from seawater.</title>
        <authorList>
            <person name="Yoon J.-H."/>
        </authorList>
    </citation>
    <scope>NUCLEOTIDE SEQUENCE [LARGE SCALE GENOMIC DNA]</scope>
    <source>
        <strain evidence="2 3">GM-16</strain>
    </source>
</reference>
<feature type="transmembrane region" description="Helical" evidence="1">
    <location>
        <begin position="171"/>
        <end position="196"/>
    </location>
</feature>
<dbReference type="InterPro" id="IPR049713">
    <property type="entry name" value="Pr6Pr-like"/>
</dbReference>
<dbReference type="EMBL" id="RXOL01000003">
    <property type="protein sequence ID" value="RVQ66975.1"/>
    <property type="molecule type" value="Genomic_DNA"/>
</dbReference>
<comment type="caution">
    <text evidence="2">The sequence shown here is derived from an EMBL/GenBank/DDBJ whole genome shotgun (WGS) entry which is preliminary data.</text>
</comment>
<dbReference type="OrthoDB" id="9809977at2"/>
<evidence type="ECO:0000313" key="2">
    <source>
        <dbReference type="EMBL" id="RVQ66975.1"/>
    </source>
</evidence>
<sequence>MTRSISADRIAAIIIAIVGLTNFALQIVLSIEKTGSLVGAFLVLTRFFTILTNAAVVFVMLRIANSRHVGGGVLLALVTAIAMVALVYHAILADLQTFTGLNMVTDQGFHTVIPILTLLWWVAFGGRLAAGWRDLVWVLPWPIAYCAVALVRGAASGVYPYPFLDLPKIGWTALLINVVGLAIAFLITGGFILGIARLRR</sequence>
<feature type="transmembrane region" description="Helical" evidence="1">
    <location>
        <begin position="137"/>
        <end position="159"/>
    </location>
</feature>
<accession>A0A437GX54</accession>
<name>A0A437GX54_9SPHN</name>
<feature type="transmembrane region" description="Helical" evidence="1">
    <location>
        <begin position="73"/>
        <end position="91"/>
    </location>
</feature>
<keyword evidence="1" id="KW-1133">Transmembrane helix</keyword>
<feature type="transmembrane region" description="Helical" evidence="1">
    <location>
        <begin position="111"/>
        <end position="130"/>
    </location>
</feature>
<feature type="transmembrane region" description="Helical" evidence="1">
    <location>
        <begin position="37"/>
        <end position="61"/>
    </location>
</feature>
<feature type="transmembrane region" description="Helical" evidence="1">
    <location>
        <begin position="12"/>
        <end position="31"/>
    </location>
</feature>
<keyword evidence="1" id="KW-0812">Transmembrane</keyword>
<organism evidence="2 3">
    <name type="scientific">Croceicoccus ponticola</name>
    <dbReference type="NCBI Taxonomy" id="2217664"/>
    <lineage>
        <taxon>Bacteria</taxon>
        <taxon>Pseudomonadati</taxon>
        <taxon>Pseudomonadota</taxon>
        <taxon>Alphaproteobacteria</taxon>
        <taxon>Sphingomonadales</taxon>
        <taxon>Erythrobacteraceae</taxon>
        <taxon>Croceicoccus</taxon>
    </lineage>
</organism>
<dbReference type="AlphaFoldDB" id="A0A437GX54"/>
<keyword evidence="3" id="KW-1185">Reference proteome</keyword>
<evidence type="ECO:0000256" key="1">
    <source>
        <dbReference type="SAM" id="Phobius"/>
    </source>
</evidence>
<keyword evidence="1" id="KW-0472">Membrane</keyword>
<evidence type="ECO:0008006" key="4">
    <source>
        <dbReference type="Google" id="ProtNLM"/>
    </source>
</evidence>
<protein>
    <recommendedName>
        <fullName evidence="4">F420-dependent oxidoreductase</fullName>
    </recommendedName>
</protein>
<gene>
    <name evidence="2" type="ORF">EKN06_08495</name>
</gene>
<dbReference type="Proteomes" id="UP000283003">
    <property type="component" value="Unassembled WGS sequence"/>
</dbReference>
<evidence type="ECO:0000313" key="3">
    <source>
        <dbReference type="Proteomes" id="UP000283003"/>
    </source>
</evidence>